<keyword evidence="5" id="KW-1185">Reference proteome</keyword>
<feature type="region of interest" description="Disordered" evidence="3">
    <location>
        <begin position="518"/>
        <end position="547"/>
    </location>
</feature>
<dbReference type="Pfam" id="PF00353">
    <property type="entry name" value="HemolysinCabind"/>
    <property type="match status" value="10"/>
</dbReference>
<evidence type="ECO:0000313" key="5">
    <source>
        <dbReference type="Proteomes" id="UP000186221"/>
    </source>
</evidence>
<dbReference type="Gene3D" id="2.150.10.10">
    <property type="entry name" value="Serralysin-like metalloprotease, C-terminal"/>
    <property type="match status" value="7"/>
</dbReference>
<dbReference type="PRINTS" id="PR00313">
    <property type="entry name" value="CABNDNGRPT"/>
</dbReference>
<evidence type="ECO:0000256" key="1">
    <source>
        <dbReference type="ARBA" id="ARBA00004613"/>
    </source>
</evidence>
<reference evidence="5" key="1">
    <citation type="submission" date="2017-01" db="EMBL/GenBank/DDBJ databases">
        <authorList>
            <person name="Varghese N."/>
            <person name="Submissions S."/>
        </authorList>
    </citation>
    <scope>NUCLEOTIDE SEQUENCE [LARGE SCALE GENOMIC DNA]</scope>
    <source>
        <strain evidence="5">DSM 19945</strain>
    </source>
</reference>
<dbReference type="GO" id="GO:0005509">
    <property type="term" value="F:calcium ion binding"/>
    <property type="evidence" value="ECO:0007669"/>
    <property type="project" value="InterPro"/>
</dbReference>
<comment type="subcellular location">
    <subcellularLocation>
        <location evidence="1">Secreted</location>
    </subcellularLocation>
</comment>
<dbReference type="InterPro" id="IPR018511">
    <property type="entry name" value="Hemolysin-typ_Ca-bd_CS"/>
</dbReference>
<organism evidence="4 5">
    <name type="scientific">Rhodobacter aestuarii</name>
    <dbReference type="NCBI Taxonomy" id="453582"/>
    <lineage>
        <taxon>Bacteria</taxon>
        <taxon>Pseudomonadati</taxon>
        <taxon>Pseudomonadota</taxon>
        <taxon>Alphaproteobacteria</taxon>
        <taxon>Rhodobacterales</taxon>
        <taxon>Rhodobacter group</taxon>
        <taxon>Rhodobacter</taxon>
    </lineage>
</organism>
<keyword evidence="2" id="KW-0964">Secreted</keyword>
<gene>
    <name evidence="4" type="ORF">SAMN05421580_10425</name>
</gene>
<dbReference type="PANTHER" id="PTHR38340">
    <property type="entry name" value="S-LAYER PROTEIN"/>
    <property type="match status" value="1"/>
</dbReference>
<dbReference type="InterPro" id="IPR001343">
    <property type="entry name" value="Hemolysn_Ca-bd"/>
</dbReference>
<dbReference type="AlphaFoldDB" id="A0A1N7LDU6"/>
<dbReference type="RefSeq" id="WP_175610425.1">
    <property type="nucleotide sequence ID" value="NZ_FTOG01000004.1"/>
</dbReference>
<dbReference type="PROSITE" id="PS00330">
    <property type="entry name" value="HEMOLYSIN_CALCIUM"/>
    <property type="match status" value="5"/>
</dbReference>
<dbReference type="InterPro" id="IPR050557">
    <property type="entry name" value="RTX_toxin/Mannuronan_C5-epim"/>
</dbReference>
<accession>A0A1N7LDU6</accession>
<dbReference type="InterPro" id="IPR011049">
    <property type="entry name" value="Serralysin-like_metalloprot_C"/>
</dbReference>
<proteinExistence type="predicted"/>
<dbReference type="GO" id="GO:0005576">
    <property type="term" value="C:extracellular region"/>
    <property type="evidence" value="ECO:0007669"/>
    <property type="project" value="UniProtKB-SubCell"/>
</dbReference>
<dbReference type="STRING" id="453582.SAMN05421580_10425"/>
<dbReference type="PANTHER" id="PTHR38340:SF1">
    <property type="entry name" value="S-LAYER PROTEIN"/>
    <property type="match status" value="1"/>
</dbReference>
<dbReference type="Proteomes" id="UP000186221">
    <property type="component" value="Unassembled WGS sequence"/>
</dbReference>
<evidence type="ECO:0000256" key="2">
    <source>
        <dbReference type="ARBA" id="ARBA00022525"/>
    </source>
</evidence>
<name>A0A1N7LDU6_9RHOB</name>
<evidence type="ECO:0000256" key="3">
    <source>
        <dbReference type="SAM" id="MobiDB-lite"/>
    </source>
</evidence>
<dbReference type="EMBL" id="FTOG01000004">
    <property type="protein sequence ID" value="SIS72004.1"/>
    <property type="molecule type" value="Genomic_DNA"/>
</dbReference>
<dbReference type="SUPFAM" id="SSF51120">
    <property type="entry name" value="beta-Roll"/>
    <property type="match status" value="3"/>
</dbReference>
<evidence type="ECO:0000313" key="4">
    <source>
        <dbReference type="EMBL" id="SIS72004.1"/>
    </source>
</evidence>
<dbReference type="SUPFAM" id="SSF69322">
    <property type="entry name" value="Tricorn protease domain 2"/>
    <property type="match status" value="1"/>
</dbReference>
<sequence length="940" mass="95337">MQIVFSDRFTAGLALLDTDIRQLDVVTTASGSFLYTATGVNGGLACYDLSTATPVLLDTAYFSSAMRSMGMVGLDWLTTSTNARLIFGITQAGDMLTANVAAPGDLGSLATIYLDDAYSPWLQSGLVSTLLSNGMQMVYVADAISGALEGYTVSDRARVAHVSSTPGDALPTLGPVLLETVNAHGTDYLLRADNATDGVDLYRIEANGSLTRTGQLGAENGLGVNTPTVMETVQAWGETFVILGSSGSSSLSVMRIAADGSLQPTDHLLDTLETRFGTISALEVVTLGDRVFVVAAGADGGLTLFTLLPQGQLLYLQTLEHQFGFGLENITALESSVDGTTLSLFAASGTEAGLSRLTLDLATLGVTESGASTGAVIRTGDALDDFLISNSIGADTLLGNAGDDILVSGPGATQMFGGTGNDLFVIRPGVARHYVMDWEAGDRLDLSALPMLRSTAQLEATSTSRGVLLRFQGYEIEIVARDGQPMGLSDIFSGLSLGGADRVMVLGTGEGQWLLGGVGPDTLRGGTGDDTLSGEGGDDRLEAGAGDDVLDGGSGNDALFGAAGNDTLLGADGHDFLAGEAGNDDLFAGAGNDLVLGGTENDTIRGDAGNDTLFGEDGDDRLEAGADDDYLDGGLGNDALFASAGNDTLIGGAGHDFLAGEAGADDIFGGEGNDLVLGGTENDTIRGDAGNDTLWGEDGDDRLEAGADDDYLDGGLGNDALFASGGNDTLIGGAGHDFLAGEAGADDIFAGEGNDLVLGGTENDTIRGESGNDTLWGEDGDDRLEAGADDDYLDGGLGNDALFAATGNDTLFGGAGHDFLAGESGNDVLEGGAGNDLLLGGGENDTLSGGLGDDTLWGEAGADVFVFASGDGADVIGDFSAASGDRINLTGLTSVADFATLISSASTLSGATLLDFGVDGSLTLIGLGPAELQADWFVFA</sequence>
<protein>
    <submittedName>
        <fullName evidence="4">Type I secretion C-terminal target domain (VC_A0849 subclass)</fullName>
    </submittedName>
</protein>